<feature type="DNA-binding region" description="Homeobox" evidence="8">
    <location>
        <begin position="353"/>
        <end position="415"/>
    </location>
</feature>
<dbReference type="Proteomes" id="UP000007015">
    <property type="component" value="Chromosome 12"/>
</dbReference>
<dbReference type="InterPro" id="IPR009057">
    <property type="entry name" value="Homeodomain-like_sf"/>
</dbReference>
<dbReference type="GO" id="GO:0003677">
    <property type="term" value="F:DNA binding"/>
    <property type="evidence" value="ECO:0007669"/>
    <property type="project" value="UniProtKB-UniRule"/>
</dbReference>
<keyword evidence="6" id="KW-0804">Transcription</keyword>
<accession>A2ZIB2</accession>
<evidence type="ECO:0000259" key="10">
    <source>
        <dbReference type="PROSITE" id="PS50071"/>
    </source>
</evidence>
<protein>
    <recommendedName>
        <fullName evidence="10">Homeobox domain-containing protein</fullName>
    </recommendedName>
</protein>
<dbReference type="Gramene" id="BGIOSGA036589-TA">
    <property type="protein sequence ID" value="BGIOSGA036589-PA"/>
    <property type="gene ID" value="BGIOSGA036589"/>
</dbReference>
<dbReference type="InterPro" id="IPR001356">
    <property type="entry name" value="HD"/>
</dbReference>
<feature type="region of interest" description="Disordered" evidence="9">
    <location>
        <begin position="423"/>
        <end position="478"/>
    </location>
</feature>
<dbReference type="SUPFAM" id="SSF46689">
    <property type="entry name" value="Homeodomain-like"/>
    <property type="match status" value="1"/>
</dbReference>
<evidence type="ECO:0000256" key="7">
    <source>
        <dbReference type="ARBA" id="ARBA00023242"/>
    </source>
</evidence>
<dbReference type="SMART" id="SM00389">
    <property type="entry name" value="HOX"/>
    <property type="match status" value="1"/>
</dbReference>
<dbReference type="CDD" id="cd00086">
    <property type="entry name" value="homeodomain"/>
    <property type="match status" value="1"/>
</dbReference>
<dbReference type="InterPro" id="IPR008422">
    <property type="entry name" value="KN_HD"/>
</dbReference>
<name>A2ZIB2_ORYSI</name>
<evidence type="ECO:0000256" key="2">
    <source>
        <dbReference type="ARBA" id="ARBA00006454"/>
    </source>
</evidence>
<dbReference type="HOGENOM" id="CLU_011058_4_0_1"/>
<evidence type="ECO:0000256" key="3">
    <source>
        <dbReference type="ARBA" id="ARBA00023015"/>
    </source>
</evidence>
<dbReference type="STRING" id="39946.A2ZIB2"/>
<proteinExistence type="inferred from homology"/>
<dbReference type="PROSITE" id="PS50071">
    <property type="entry name" value="HOMEOBOX_2"/>
    <property type="match status" value="1"/>
</dbReference>
<dbReference type="PANTHER" id="PTHR11850">
    <property type="entry name" value="HOMEOBOX PROTEIN TRANSCRIPTION FACTORS"/>
    <property type="match status" value="1"/>
</dbReference>
<keyword evidence="7 8" id="KW-0539">Nucleus</keyword>
<keyword evidence="5 8" id="KW-0371">Homeobox</keyword>
<feature type="compositionally biased region" description="Low complexity" evidence="9">
    <location>
        <begin position="458"/>
        <end position="477"/>
    </location>
</feature>
<evidence type="ECO:0000313" key="12">
    <source>
        <dbReference type="Proteomes" id="UP000007015"/>
    </source>
</evidence>
<feature type="compositionally biased region" description="Low complexity" evidence="9">
    <location>
        <begin position="108"/>
        <end position="118"/>
    </location>
</feature>
<evidence type="ECO:0000256" key="9">
    <source>
        <dbReference type="SAM" id="MobiDB-lite"/>
    </source>
</evidence>
<dbReference type="InterPro" id="IPR006563">
    <property type="entry name" value="POX_dom"/>
</dbReference>
<keyword evidence="4 8" id="KW-0238">DNA-binding</keyword>
<dbReference type="Pfam" id="PF07526">
    <property type="entry name" value="POX"/>
    <property type="match status" value="1"/>
</dbReference>
<dbReference type="FunFam" id="1.10.10.60:FF:000117">
    <property type="entry name" value="BEL1-like homeodomain protein 9"/>
    <property type="match status" value="1"/>
</dbReference>
<dbReference type="GO" id="GO:0005634">
    <property type="term" value="C:nucleus"/>
    <property type="evidence" value="ECO:0007669"/>
    <property type="project" value="UniProtKB-SubCell"/>
</dbReference>
<evidence type="ECO:0000256" key="5">
    <source>
        <dbReference type="ARBA" id="ARBA00023155"/>
    </source>
</evidence>
<dbReference type="Pfam" id="PF05920">
    <property type="entry name" value="Homeobox_KN"/>
    <property type="match status" value="1"/>
</dbReference>
<evidence type="ECO:0000313" key="11">
    <source>
        <dbReference type="EMBL" id="EAY82346.1"/>
    </source>
</evidence>
<feature type="region of interest" description="Disordered" evidence="9">
    <location>
        <begin position="94"/>
        <end position="118"/>
    </location>
</feature>
<sequence>MAAYFTGGGAGTDVVQAAGTDGLQTLYLMNPSYVGFTDAAAAPGGGAAAANMVFLNSAVSTLTPASFGHHHQPTPAAQHFVGIPLQSGYNLWGPDATGGNDVSPPRHGAQQQAPAAAGTSAAAVSPVLSLSSREAAPPVTVAAAAAAAAVPGGTDQEKVVMRSRYLKAAQELLDEAVSVSKGAATAVKKKEDSEGGVSGGGGGAEDGGGSKSGAAAEMSTAERQELQMKKSKLLNMLDEVEQRYRQYHRQMQGVAAAFEAAAGAGSATTYTSLALRTISRQFRCLRDAIAAQVRAASRGLGEDCGDDEGGGGGGRTTVGSRLRFIDHQLRQQRAMQQLGMVHAAAAGGAAGGGWRPQRGLPERAVSVLRAWLFEHFLHPYPKDSDKVMLAKQTGLTRSQVSNWFINARVRLWKPMVEEMYAEETKAKEEEEEEHDAAAAAAGDRCGVAEQAPSKPDDSAGIGMSSSSPAAAASRSVGVHAGDQHAQASFYGGGGGGDDPFQCRIKKARTTTADEPAAAAAFHVSGEAAVSHRELLMKFTEAGGEGVRTDHPHVNDDDDDVPGGAGGYSLFTAAQYGHQFGSDHFAFAGHGGGGGGGVSLTLGLPHGADQTPASFLIGAGAGSDGGGAPVTTAGYDMNMQSTKSLAAQLMRDFVA</sequence>
<feature type="domain" description="Homeobox" evidence="10">
    <location>
        <begin position="351"/>
        <end position="414"/>
    </location>
</feature>
<keyword evidence="3" id="KW-0805">Transcription regulation</keyword>
<dbReference type="GO" id="GO:0006355">
    <property type="term" value="P:regulation of DNA-templated transcription"/>
    <property type="evidence" value="ECO:0007669"/>
    <property type="project" value="InterPro"/>
</dbReference>
<organism evidence="11 12">
    <name type="scientific">Oryza sativa subsp. indica</name>
    <name type="common">Rice</name>
    <dbReference type="NCBI Taxonomy" id="39946"/>
    <lineage>
        <taxon>Eukaryota</taxon>
        <taxon>Viridiplantae</taxon>
        <taxon>Streptophyta</taxon>
        <taxon>Embryophyta</taxon>
        <taxon>Tracheophyta</taxon>
        <taxon>Spermatophyta</taxon>
        <taxon>Magnoliopsida</taxon>
        <taxon>Liliopsida</taxon>
        <taxon>Poales</taxon>
        <taxon>Poaceae</taxon>
        <taxon>BOP clade</taxon>
        <taxon>Oryzoideae</taxon>
        <taxon>Oryzeae</taxon>
        <taxon>Oryzinae</taxon>
        <taxon>Oryza</taxon>
        <taxon>Oryza sativa</taxon>
    </lineage>
</organism>
<reference evidence="11 12" key="1">
    <citation type="journal article" date="2005" name="PLoS Biol.">
        <title>The genomes of Oryza sativa: a history of duplications.</title>
        <authorList>
            <person name="Yu J."/>
            <person name="Wang J."/>
            <person name="Lin W."/>
            <person name="Li S."/>
            <person name="Li H."/>
            <person name="Zhou J."/>
            <person name="Ni P."/>
            <person name="Dong W."/>
            <person name="Hu S."/>
            <person name="Zeng C."/>
            <person name="Zhang J."/>
            <person name="Zhang Y."/>
            <person name="Li R."/>
            <person name="Xu Z."/>
            <person name="Li S."/>
            <person name="Li X."/>
            <person name="Zheng H."/>
            <person name="Cong L."/>
            <person name="Lin L."/>
            <person name="Yin J."/>
            <person name="Geng J."/>
            <person name="Li G."/>
            <person name="Shi J."/>
            <person name="Liu J."/>
            <person name="Lv H."/>
            <person name="Li J."/>
            <person name="Wang J."/>
            <person name="Deng Y."/>
            <person name="Ran L."/>
            <person name="Shi X."/>
            <person name="Wang X."/>
            <person name="Wu Q."/>
            <person name="Li C."/>
            <person name="Ren X."/>
            <person name="Wang J."/>
            <person name="Wang X."/>
            <person name="Li D."/>
            <person name="Liu D."/>
            <person name="Zhang X."/>
            <person name="Ji Z."/>
            <person name="Zhao W."/>
            <person name="Sun Y."/>
            <person name="Zhang Z."/>
            <person name="Bao J."/>
            <person name="Han Y."/>
            <person name="Dong L."/>
            <person name="Ji J."/>
            <person name="Chen P."/>
            <person name="Wu S."/>
            <person name="Liu J."/>
            <person name="Xiao Y."/>
            <person name="Bu D."/>
            <person name="Tan J."/>
            <person name="Yang L."/>
            <person name="Ye C."/>
            <person name="Zhang J."/>
            <person name="Xu J."/>
            <person name="Zhou Y."/>
            <person name="Yu Y."/>
            <person name="Zhang B."/>
            <person name="Zhuang S."/>
            <person name="Wei H."/>
            <person name="Liu B."/>
            <person name="Lei M."/>
            <person name="Yu H."/>
            <person name="Li Y."/>
            <person name="Xu H."/>
            <person name="Wei S."/>
            <person name="He X."/>
            <person name="Fang L."/>
            <person name="Zhang Z."/>
            <person name="Zhang Y."/>
            <person name="Huang X."/>
            <person name="Su Z."/>
            <person name="Tong W."/>
            <person name="Li J."/>
            <person name="Tong Z."/>
            <person name="Li S."/>
            <person name="Ye J."/>
            <person name="Wang L."/>
            <person name="Fang L."/>
            <person name="Lei T."/>
            <person name="Chen C."/>
            <person name="Chen H."/>
            <person name="Xu Z."/>
            <person name="Li H."/>
            <person name="Huang H."/>
            <person name="Zhang F."/>
            <person name="Xu H."/>
            <person name="Li N."/>
            <person name="Zhao C."/>
            <person name="Li S."/>
            <person name="Dong L."/>
            <person name="Huang Y."/>
            <person name="Li L."/>
            <person name="Xi Y."/>
            <person name="Qi Q."/>
            <person name="Li W."/>
            <person name="Zhang B."/>
            <person name="Hu W."/>
            <person name="Zhang Y."/>
            <person name="Tian X."/>
            <person name="Jiao Y."/>
            <person name="Liang X."/>
            <person name="Jin J."/>
            <person name="Gao L."/>
            <person name="Zheng W."/>
            <person name="Hao B."/>
            <person name="Liu S."/>
            <person name="Wang W."/>
            <person name="Yuan L."/>
            <person name="Cao M."/>
            <person name="McDermott J."/>
            <person name="Samudrala R."/>
            <person name="Wang J."/>
            <person name="Wong G.K."/>
            <person name="Yang H."/>
        </authorList>
    </citation>
    <scope>NUCLEOTIDE SEQUENCE [LARGE SCALE GENOMIC DNA]</scope>
    <source>
        <strain evidence="12">cv. 93-11</strain>
    </source>
</reference>
<evidence type="ECO:0000256" key="6">
    <source>
        <dbReference type="ARBA" id="ARBA00023163"/>
    </source>
</evidence>
<dbReference type="Gene3D" id="1.10.10.60">
    <property type="entry name" value="Homeodomain-like"/>
    <property type="match status" value="1"/>
</dbReference>
<feature type="compositionally biased region" description="Gly residues" evidence="9">
    <location>
        <begin position="196"/>
        <end position="211"/>
    </location>
</feature>
<comment type="subcellular location">
    <subcellularLocation>
        <location evidence="1 8">Nucleus</location>
    </subcellularLocation>
</comment>
<evidence type="ECO:0000256" key="1">
    <source>
        <dbReference type="ARBA" id="ARBA00004123"/>
    </source>
</evidence>
<gene>
    <name evidence="11" type="ORF">OsI_37556</name>
</gene>
<dbReference type="SMART" id="SM00574">
    <property type="entry name" value="POX"/>
    <property type="match status" value="1"/>
</dbReference>
<evidence type="ECO:0000256" key="4">
    <source>
        <dbReference type="ARBA" id="ARBA00023125"/>
    </source>
</evidence>
<dbReference type="AlphaFoldDB" id="A2ZIB2"/>
<dbReference type="EMBL" id="CM000137">
    <property type="protein sequence ID" value="EAY82346.1"/>
    <property type="molecule type" value="Genomic_DNA"/>
</dbReference>
<dbReference type="InterPro" id="IPR050224">
    <property type="entry name" value="TALE_homeobox"/>
</dbReference>
<dbReference type="OMA" id="TTAGYDM"/>
<keyword evidence="12" id="KW-1185">Reference proteome</keyword>
<feature type="region of interest" description="Disordered" evidence="9">
    <location>
        <begin position="185"/>
        <end position="225"/>
    </location>
</feature>
<evidence type="ECO:0000256" key="8">
    <source>
        <dbReference type="PROSITE-ProRule" id="PRU00108"/>
    </source>
</evidence>
<comment type="similarity">
    <text evidence="2">Belongs to the TALE/BELL homeobox family.</text>
</comment>